<evidence type="ECO:0000313" key="3">
    <source>
        <dbReference type="Proteomes" id="UP000282971"/>
    </source>
</evidence>
<dbReference type="RefSeq" id="WP_127741894.1">
    <property type="nucleotide sequence ID" value="NZ_SACN01000001.1"/>
</dbReference>
<keyword evidence="3" id="KW-1185">Reference proteome</keyword>
<reference evidence="2 3" key="1">
    <citation type="submission" date="2019-01" db="EMBL/GenBank/DDBJ databases">
        <authorList>
            <person name="Chen W.-M."/>
        </authorList>
    </citation>
    <scope>NUCLEOTIDE SEQUENCE [LARGE SCALE GENOMIC DNA]</scope>
    <source>
        <strain evidence="2 3">CCP-7</strain>
    </source>
</reference>
<feature type="coiled-coil region" evidence="1">
    <location>
        <begin position="10"/>
        <end position="37"/>
    </location>
</feature>
<dbReference type="Proteomes" id="UP000282971">
    <property type="component" value="Unassembled WGS sequence"/>
</dbReference>
<keyword evidence="1" id="KW-0175">Coiled coil</keyword>
<evidence type="ECO:0000313" key="2">
    <source>
        <dbReference type="EMBL" id="RVT93363.1"/>
    </source>
</evidence>
<accession>A0A437M6Z2</accession>
<dbReference type="EMBL" id="SACN01000001">
    <property type="protein sequence ID" value="RVT93363.1"/>
    <property type="molecule type" value="Genomic_DNA"/>
</dbReference>
<protein>
    <submittedName>
        <fullName evidence="2">Uncharacterized protein</fullName>
    </submittedName>
</protein>
<organism evidence="2 3">
    <name type="scientific">Sphingomonas crocodyli</name>
    <dbReference type="NCBI Taxonomy" id="1979270"/>
    <lineage>
        <taxon>Bacteria</taxon>
        <taxon>Pseudomonadati</taxon>
        <taxon>Pseudomonadota</taxon>
        <taxon>Alphaproteobacteria</taxon>
        <taxon>Sphingomonadales</taxon>
        <taxon>Sphingomonadaceae</taxon>
        <taxon>Sphingomonas</taxon>
    </lineage>
</organism>
<comment type="caution">
    <text evidence="2">The sequence shown here is derived from an EMBL/GenBank/DDBJ whole genome shotgun (WGS) entry which is preliminary data.</text>
</comment>
<dbReference type="OrthoDB" id="7411138at2"/>
<proteinExistence type="predicted"/>
<evidence type="ECO:0000256" key="1">
    <source>
        <dbReference type="SAM" id="Coils"/>
    </source>
</evidence>
<sequence>MSSTSDFYLARAAECAREAERTQLENVRERHLRAESAWRALAEQLLYADRLREAREAEKTASVG</sequence>
<gene>
    <name evidence="2" type="ORF">EOD43_05650</name>
</gene>
<name>A0A437M6Z2_9SPHN</name>
<dbReference type="AlphaFoldDB" id="A0A437M6Z2"/>